<proteinExistence type="predicted"/>
<dbReference type="RefSeq" id="WP_048849798.1">
    <property type="nucleotide sequence ID" value="NZ_BANI01000020.1"/>
</dbReference>
<reference evidence="2 3" key="1">
    <citation type="submission" date="2012-11" db="EMBL/GenBank/DDBJ databases">
        <title>Whole genome sequence of Gluconacetobacter europaeus NBRC3261.</title>
        <authorList>
            <person name="Azuma Y."/>
            <person name="Higashiura N."/>
            <person name="Hirakawa H."/>
            <person name="Matsushita K."/>
        </authorList>
    </citation>
    <scope>NUCLEOTIDE SEQUENCE [LARGE SCALE GENOMIC DNA]</scope>
    <source>
        <strain evidence="2 3">NBRC 3261</strain>
    </source>
</reference>
<protein>
    <submittedName>
        <fullName evidence="2">Bacteriophage protein</fullName>
    </submittedName>
</protein>
<feature type="region of interest" description="Disordered" evidence="1">
    <location>
        <begin position="50"/>
        <end position="69"/>
    </location>
</feature>
<sequence>MDIAITWNVREARGDWPIVSSDLGLDNPLRTAVMVSLFTDRVAPVQPTSDDVAAGVQSPTGAPGTVDADPRGWWGDGFSDIPIGSRLWQLKRAVKVGTRAIPREIEAICTEALQWLVTDGVAQKVAVSAWWSATVPNMAEFTVTITEPGGSSQQFTFSWAWEGLT</sequence>
<dbReference type="AlphaFoldDB" id="A0A0D6PVJ9"/>
<accession>A0A0D6PVJ9</accession>
<organism evidence="2 3">
    <name type="scientific">Komagataeibacter europaeus NBRC 3261</name>
    <dbReference type="NCBI Taxonomy" id="1234669"/>
    <lineage>
        <taxon>Bacteria</taxon>
        <taxon>Pseudomonadati</taxon>
        <taxon>Pseudomonadota</taxon>
        <taxon>Alphaproteobacteria</taxon>
        <taxon>Acetobacterales</taxon>
        <taxon>Acetobacteraceae</taxon>
        <taxon>Komagataeibacter</taxon>
    </lineage>
</organism>
<evidence type="ECO:0000313" key="3">
    <source>
        <dbReference type="Proteomes" id="UP000032675"/>
    </source>
</evidence>
<evidence type="ECO:0000256" key="1">
    <source>
        <dbReference type="SAM" id="MobiDB-lite"/>
    </source>
</evidence>
<dbReference type="Proteomes" id="UP000032675">
    <property type="component" value="Unassembled WGS sequence"/>
</dbReference>
<dbReference type="Pfam" id="PF07409">
    <property type="entry name" value="GP46"/>
    <property type="match status" value="1"/>
</dbReference>
<name>A0A0D6PVJ9_KOMEU</name>
<dbReference type="EMBL" id="BANI01000020">
    <property type="protein sequence ID" value="GAN95342.1"/>
    <property type="molecule type" value="Genomic_DNA"/>
</dbReference>
<gene>
    <name evidence="2" type="ORF">Geu3261_0020_005</name>
</gene>
<dbReference type="InterPro" id="IPR010877">
    <property type="entry name" value="Phage_Mu_Gp46"/>
</dbReference>
<comment type="caution">
    <text evidence="2">The sequence shown here is derived from an EMBL/GenBank/DDBJ whole genome shotgun (WGS) entry which is preliminary data.</text>
</comment>
<evidence type="ECO:0000313" key="2">
    <source>
        <dbReference type="EMBL" id="GAN95342.1"/>
    </source>
</evidence>